<dbReference type="InterPro" id="IPR036457">
    <property type="entry name" value="PPM-type-like_dom_sf"/>
</dbReference>
<name>A0AAV8ZYC8_ACOGR</name>
<keyword evidence="3" id="KW-1185">Reference proteome</keyword>
<proteinExistence type="predicted"/>
<gene>
    <name evidence="2" type="ORF">QJS04_geneDACA022926</name>
</gene>
<dbReference type="EMBL" id="JAUJYN010000051">
    <property type="protein sequence ID" value="KAK1257271.1"/>
    <property type="molecule type" value="Genomic_DNA"/>
</dbReference>
<dbReference type="Gene3D" id="3.60.40.10">
    <property type="entry name" value="PPM-type phosphatase domain"/>
    <property type="match status" value="1"/>
</dbReference>
<protein>
    <recommendedName>
        <fullName evidence="1">protein-serine/threonine phosphatase</fullName>
        <ecNumber evidence="1">3.1.3.16</ecNumber>
    </recommendedName>
</protein>
<reference evidence="2" key="1">
    <citation type="journal article" date="2023" name="Nat. Commun.">
        <title>Diploid and tetraploid genomes of Acorus and the evolution of monocots.</title>
        <authorList>
            <person name="Ma L."/>
            <person name="Liu K.W."/>
            <person name="Li Z."/>
            <person name="Hsiao Y.Y."/>
            <person name="Qi Y."/>
            <person name="Fu T."/>
            <person name="Tang G.D."/>
            <person name="Zhang D."/>
            <person name="Sun W.H."/>
            <person name="Liu D.K."/>
            <person name="Li Y."/>
            <person name="Chen G.Z."/>
            <person name="Liu X.D."/>
            <person name="Liao X.Y."/>
            <person name="Jiang Y.T."/>
            <person name="Yu X."/>
            <person name="Hao Y."/>
            <person name="Huang J."/>
            <person name="Zhao X.W."/>
            <person name="Ke S."/>
            <person name="Chen Y.Y."/>
            <person name="Wu W.L."/>
            <person name="Hsu J.L."/>
            <person name="Lin Y.F."/>
            <person name="Huang M.D."/>
            <person name="Li C.Y."/>
            <person name="Huang L."/>
            <person name="Wang Z.W."/>
            <person name="Zhao X."/>
            <person name="Zhong W.Y."/>
            <person name="Peng D.H."/>
            <person name="Ahmad S."/>
            <person name="Lan S."/>
            <person name="Zhang J.S."/>
            <person name="Tsai W.C."/>
            <person name="Van de Peer Y."/>
            <person name="Liu Z.J."/>
        </authorList>
    </citation>
    <scope>NUCLEOTIDE SEQUENCE</scope>
    <source>
        <strain evidence="2">SCP</strain>
    </source>
</reference>
<dbReference type="EC" id="3.1.3.16" evidence="1"/>
<evidence type="ECO:0000256" key="1">
    <source>
        <dbReference type="ARBA" id="ARBA00013081"/>
    </source>
</evidence>
<organism evidence="2 3">
    <name type="scientific">Acorus gramineus</name>
    <name type="common">Dwarf sweet flag</name>
    <dbReference type="NCBI Taxonomy" id="55184"/>
    <lineage>
        <taxon>Eukaryota</taxon>
        <taxon>Viridiplantae</taxon>
        <taxon>Streptophyta</taxon>
        <taxon>Embryophyta</taxon>
        <taxon>Tracheophyta</taxon>
        <taxon>Spermatophyta</taxon>
        <taxon>Magnoliopsida</taxon>
        <taxon>Liliopsida</taxon>
        <taxon>Acoraceae</taxon>
        <taxon>Acorus</taxon>
    </lineage>
</organism>
<dbReference type="GO" id="GO:0004722">
    <property type="term" value="F:protein serine/threonine phosphatase activity"/>
    <property type="evidence" value="ECO:0007669"/>
    <property type="project" value="UniProtKB-EC"/>
</dbReference>
<comment type="caution">
    <text evidence="2">The sequence shown here is derived from an EMBL/GenBank/DDBJ whole genome shotgun (WGS) entry which is preliminary data.</text>
</comment>
<evidence type="ECO:0000313" key="2">
    <source>
        <dbReference type="EMBL" id="KAK1257271.1"/>
    </source>
</evidence>
<dbReference type="Proteomes" id="UP001179952">
    <property type="component" value="Unassembled WGS sequence"/>
</dbReference>
<reference evidence="2" key="2">
    <citation type="submission" date="2023-06" db="EMBL/GenBank/DDBJ databases">
        <authorList>
            <person name="Ma L."/>
            <person name="Liu K.-W."/>
            <person name="Li Z."/>
            <person name="Hsiao Y.-Y."/>
            <person name="Qi Y."/>
            <person name="Fu T."/>
            <person name="Tang G."/>
            <person name="Zhang D."/>
            <person name="Sun W.-H."/>
            <person name="Liu D.-K."/>
            <person name="Li Y."/>
            <person name="Chen G.-Z."/>
            <person name="Liu X.-D."/>
            <person name="Liao X.-Y."/>
            <person name="Jiang Y.-T."/>
            <person name="Yu X."/>
            <person name="Hao Y."/>
            <person name="Huang J."/>
            <person name="Zhao X.-W."/>
            <person name="Ke S."/>
            <person name="Chen Y.-Y."/>
            <person name="Wu W.-L."/>
            <person name="Hsu J.-L."/>
            <person name="Lin Y.-F."/>
            <person name="Huang M.-D."/>
            <person name="Li C.-Y."/>
            <person name="Huang L."/>
            <person name="Wang Z.-W."/>
            <person name="Zhao X."/>
            <person name="Zhong W.-Y."/>
            <person name="Peng D.-H."/>
            <person name="Ahmad S."/>
            <person name="Lan S."/>
            <person name="Zhang J.-S."/>
            <person name="Tsai W.-C."/>
            <person name="Van De Peer Y."/>
            <person name="Liu Z.-J."/>
        </authorList>
    </citation>
    <scope>NUCLEOTIDE SEQUENCE</scope>
    <source>
        <strain evidence="2">SCP</strain>
        <tissue evidence="2">Leaves</tissue>
    </source>
</reference>
<sequence>MDFLLIVNEDGRLSCSFSSLRRRQVTKEDFFDVKLSKFDGQTICMFGIFDCRGGYCAAEYLKKHLFENLMKHPLFITDTKIVISVFKFLTQC</sequence>
<dbReference type="AlphaFoldDB" id="A0AAV8ZYC8"/>
<evidence type="ECO:0000313" key="3">
    <source>
        <dbReference type="Proteomes" id="UP001179952"/>
    </source>
</evidence>
<accession>A0AAV8ZYC8</accession>
<dbReference type="SUPFAM" id="SSF81606">
    <property type="entry name" value="PP2C-like"/>
    <property type="match status" value="1"/>
</dbReference>